<name>A0ABR2K1K7_9EUKA</name>
<organism evidence="2 3">
    <name type="scientific">Tritrichomonas musculus</name>
    <dbReference type="NCBI Taxonomy" id="1915356"/>
    <lineage>
        <taxon>Eukaryota</taxon>
        <taxon>Metamonada</taxon>
        <taxon>Parabasalia</taxon>
        <taxon>Tritrichomonadida</taxon>
        <taxon>Tritrichomonadidae</taxon>
        <taxon>Tritrichomonas</taxon>
    </lineage>
</organism>
<accession>A0ABR2K1K7</accession>
<feature type="compositionally biased region" description="Basic and acidic residues" evidence="1">
    <location>
        <begin position="433"/>
        <end position="451"/>
    </location>
</feature>
<feature type="compositionally biased region" description="Basic and acidic residues" evidence="1">
    <location>
        <begin position="363"/>
        <end position="387"/>
    </location>
</feature>
<feature type="compositionally biased region" description="Low complexity" evidence="1">
    <location>
        <begin position="7"/>
        <end position="25"/>
    </location>
</feature>
<comment type="caution">
    <text evidence="2">The sequence shown here is derived from an EMBL/GenBank/DDBJ whole genome shotgun (WGS) entry which is preliminary data.</text>
</comment>
<feature type="region of interest" description="Disordered" evidence="1">
    <location>
        <begin position="433"/>
        <end position="503"/>
    </location>
</feature>
<reference evidence="2 3" key="1">
    <citation type="submission" date="2024-04" db="EMBL/GenBank/DDBJ databases">
        <title>Tritrichomonas musculus Genome.</title>
        <authorList>
            <person name="Alves-Ferreira E."/>
            <person name="Grigg M."/>
            <person name="Lorenzi H."/>
            <person name="Galac M."/>
        </authorList>
    </citation>
    <scope>NUCLEOTIDE SEQUENCE [LARGE SCALE GENOMIC DNA]</scope>
    <source>
        <strain evidence="2 3">EAF2021</strain>
    </source>
</reference>
<gene>
    <name evidence="2" type="ORF">M9Y10_043451</name>
</gene>
<keyword evidence="3" id="KW-1185">Reference proteome</keyword>
<evidence type="ECO:0000313" key="3">
    <source>
        <dbReference type="Proteomes" id="UP001470230"/>
    </source>
</evidence>
<evidence type="ECO:0000313" key="2">
    <source>
        <dbReference type="EMBL" id="KAK8884342.1"/>
    </source>
</evidence>
<feature type="region of interest" description="Disordered" evidence="1">
    <location>
        <begin position="1"/>
        <end position="30"/>
    </location>
</feature>
<feature type="compositionally biased region" description="Basic and acidic residues" evidence="1">
    <location>
        <begin position="314"/>
        <end position="350"/>
    </location>
</feature>
<proteinExistence type="predicted"/>
<evidence type="ECO:0000256" key="1">
    <source>
        <dbReference type="SAM" id="MobiDB-lite"/>
    </source>
</evidence>
<feature type="region of interest" description="Disordered" evidence="1">
    <location>
        <begin position="522"/>
        <end position="542"/>
    </location>
</feature>
<sequence length="654" mass="77156">MTYNFTPRSSPASPRSKSPPKRVSPYTPNSPKLRKSEIFIMPSPDFNLNPNFSLEKSSKAVANSLYNLSVGIETRLLVVLKQILDFKDCVPLEKHTFDKFVSLIDSAAACPSDCQYLLLTIPALMILYKKLIPPQHVLVQLIERAEHLLSPDNFFVTFGFHQLLPRYHIEEMILLFKSLLNEEIPDINEYVHSGGVFGSKYIEEFVQTGVIDEQQLQAEEDELRAKLRRDREIDLEKLKADQEKAEKKRIERQQALLKRLQEEKEEREREIREREERERLRREREEIEKEQDAIEKANRLKLLSKRAAKRKLAREKAEKEREEQERLEKERLEKEKAEKEEKEKREREARMMAIRKMAARKKAQQERAEREKAERERREKEIRERRELIEREEKEKGIIAKEAALKVSRERAQLEKEQLEKARLERQRLLKIAREKEEKEKEQMKAGELRRANSLTPSKIKNLLSPNEIDDDMPMTPKPRFKNNGEGQFNLDDDRKRRSNSLSLSNRNIALQLSPFHEKETTDNDDIYLTGSPTQDSEPKKEYHSISIQKFLSDNRTLPEKIKHGSSLSEKLDSKEREKLRKFAQLFYSWETAYQAVKEVWKIMKKDDQFEINILLSMMPVTFADYTVTGLKTFANDEGITLADIENMYDKILE</sequence>
<feature type="region of interest" description="Disordered" evidence="1">
    <location>
        <begin position="312"/>
        <end position="387"/>
    </location>
</feature>
<dbReference type="Proteomes" id="UP001470230">
    <property type="component" value="Unassembled WGS sequence"/>
</dbReference>
<dbReference type="EMBL" id="JAPFFF010000008">
    <property type="protein sequence ID" value="KAK8884342.1"/>
    <property type="molecule type" value="Genomic_DNA"/>
</dbReference>
<protein>
    <submittedName>
        <fullName evidence="2">Uncharacterized protein</fullName>
    </submittedName>
</protein>